<reference evidence="1 2" key="1">
    <citation type="submission" date="2015-01" db="EMBL/GenBank/DDBJ databases">
        <title>Evolution of Trichinella species and genotypes.</title>
        <authorList>
            <person name="Korhonen P.K."/>
            <person name="Edoardo P."/>
            <person name="Giuseppe L.R."/>
            <person name="Gasser R.B."/>
        </authorList>
    </citation>
    <scope>NUCLEOTIDE SEQUENCE [LARGE SCALE GENOMIC DNA]</scope>
    <source>
        <strain evidence="1">ISS588</strain>
    </source>
</reference>
<protein>
    <submittedName>
        <fullName evidence="1">Uncharacterized protein</fullName>
    </submittedName>
</protein>
<organism evidence="1 2">
    <name type="scientific">Trichinella pseudospiralis</name>
    <name type="common">Parasitic roundworm</name>
    <dbReference type="NCBI Taxonomy" id="6337"/>
    <lineage>
        <taxon>Eukaryota</taxon>
        <taxon>Metazoa</taxon>
        <taxon>Ecdysozoa</taxon>
        <taxon>Nematoda</taxon>
        <taxon>Enoplea</taxon>
        <taxon>Dorylaimia</taxon>
        <taxon>Trichinellida</taxon>
        <taxon>Trichinellidae</taxon>
        <taxon>Trichinella</taxon>
    </lineage>
</organism>
<evidence type="ECO:0000313" key="2">
    <source>
        <dbReference type="Proteomes" id="UP000054805"/>
    </source>
</evidence>
<keyword evidence="2" id="KW-1185">Reference proteome</keyword>
<feature type="non-terminal residue" evidence="1">
    <location>
        <position position="1"/>
    </location>
</feature>
<name>A0A0V1HGT9_TRIPS</name>
<dbReference type="EMBL" id="JYDS01000371">
    <property type="protein sequence ID" value="KRZ10030.1"/>
    <property type="molecule type" value="Genomic_DNA"/>
</dbReference>
<dbReference type="Proteomes" id="UP000054805">
    <property type="component" value="Unassembled WGS sequence"/>
</dbReference>
<sequence>LPLLLAKISSFKFANQLELNFNFRTKLFNWFKKRNFISDCQVGCNCNRSIIVEEEEQEQQERKMETPMDGKLLSVNTTPISQKSASRDSLLTTSTLFSVSSVASHESLKMNMLGKASINDRRGFVLEKMLETNSSKHFPINDCPKFKFGEFAFLRSNSLSDFAEKKKATIDPLSPCNSMFSMKSFECPSNELFSFSNENKSTVSLKASNACCYSNSNSNVAIANDHQLRRSVSVECLLVFQRRQQMLWQNLISVSKFIAEHTLMENFNSSTIPHHGENNFSNSKQTSSMNTVTVSQQEKENIILRWLQSVNENVTSSRHSLFFSSNY</sequence>
<evidence type="ECO:0000313" key="1">
    <source>
        <dbReference type="EMBL" id="KRZ10030.1"/>
    </source>
</evidence>
<dbReference type="AlphaFoldDB" id="A0A0V1HGT9"/>
<accession>A0A0V1HGT9</accession>
<proteinExistence type="predicted"/>
<gene>
    <name evidence="1" type="ORF">T4B_2247</name>
</gene>
<comment type="caution">
    <text evidence="1">The sequence shown here is derived from an EMBL/GenBank/DDBJ whole genome shotgun (WGS) entry which is preliminary data.</text>
</comment>